<dbReference type="InterPro" id="IPR036249">
    <property type="entry name" value="Thioredoxin-like_sf"/>
</dbReference>
<reference evidence="3" key="1">
    <citation type="submission" date="2021-03" db="EMBL/GenBank/DDBJ databases">
        <title>Whole genome shotgun sequence of Actinoplanes auranticolor NBRC 12245.</title>
        <authorList>
            <person name="Komaki H."/>
            <person name="Tamura T."/>
        </authorList>
    </citation>
    <scope>NUCLEOTIDE SEQUENCE</scope>
    <source>
        <strain evidence="3">NBRC 12245</strain>
    </source>
</reference>
<proteinExistence type="predicted"/>
<dbReference type="Gene3D" id="3.40.30.10">
    <property type="entry name" value="Glutaredoxin"/>
    <property type="match status" value="1"/>
</dbReference>
<name>A0A919SH39_9ACTN</name>
<dbReference type="RefSeq" id="WP_246595335.1">
    <property type="nucleotide sequence ID" value="NZ_BAABEA010000026.1"/>
</dbReference>
<dbReference type="InterPro" id="IPR013766">
    <property type="entry name" value="Thioredoxin_domain"/>
</dbReference>
<dbReference type="Proteomes" id="UP000681340">
    <property type="component" value="Unassembled WGS sequence"/>
</dbReference>
<sequence>METTGLIVVAAVLVLGTVAGLWRRRTDGRFVPAAGPVAGSVAPGTTAFATVVDGGSGPAAPGAAAERSAAGVAAGHVASSSGREAGSGGRDADSSELDAGSGGPDAGSSGREAGSGGRGAVPPGNDGSGGRDVGAGEIGAADAGAAGQWIDPALLAQLGVEPAQATLLQFSSAFCAPCRAVRRVSGEVADLLPGVRHVEVDAESHLDAVRALGIWRTPTLLVLDAEGRVAKRATGVPGKAQLIAVLGELLPAA</sequence>
<dbReference type="AlphaFoldDB" id="A0A919SH39"/>
<evidence type="ECO:0000313" key="3">
    <source>
        <dbReference type="EMBL" id="GIM70913.1"/>
    </source>
</evidence>
<evidence type="ECO:0000256" key="1">
    <source>
        <dbReference type="SAM" id="MobiDB-lite"/>
    </source>
</evidence>
<protein>
    <recommendedName>
        <fullName evidence="2">Thioredoxin domain-containing protein</fullName>
    </recommendedName>
</protein>
<feature type="domain" description="Thioredoxin" evidence="2">
    <location>
        <begin position="136"/>
        <end position="251"/>
    </location>
</feature>
<dbReference type="CDD" id="cd02947">
    <property type="entry name" value="TRX_family"/>
    <property type="match status" value="1"/>
</dbReference>
<dbReference type="SUPFAM" id="SSF52833">
    <property type="entry name" value="Thioredoxin-like"/>
    <property type="match status" value="1"/>
</dbReference>
<feature type="compositionally biased region" description="Gly residues" evidence="1">
    <location>
        <begin position="126"/>
        <end position="136"/>
    </location>
</feature>
<dbReference type="Pfam" id="PF00085">
    <property type="entry name" value="Thioredoxin"/>
    <property type="match status" value="1"/>
</dbReference>
<organism evidence="3 4">
    <name type="scientific">Actinoplanes auranticolor</name>
    <dbReference type="NCBI Taxonomy" id="47988"/>
    <lineage>
        <taxon>Bacteria</taxon>
        <taxon>Bacillati</taxon>
        <taxon>Actinomycetota</taxon>
        <taxon>Actinomycetes</taxon>
        <taxon>Micromonosporales</taxon>
        <taxon>Micromonosporaceae</taxon>
        <taxon>Actinoplanes</taxon>
    </lineage>
</organism>
<accession>A0A919SH39</accession>
<gene>
    <name evidence="3" type="ORF">Aau02nite_43230</name>
</gene>
<comment type="caution">
    <text evidence="3">The sequence shown here is derived from an EMBL/GenBank/DDBJ whole genome shotgun (WGS) entry which is preliminary data.</text>
</comment>
<feature type="compositionally biased region" description="Low complexity" evidence="1">
    <location>
        <begin position="74"/>
        <end position="84"/>
    </location>
</feature>
<dbReference type="EMBL" id="BOQL01000034">
    <property type="protein sequence ID" value="GIM70913.1"/>
    <property type="molecule type" value="Genomic_DNA"/>
</dbReference>
<evidence type="ECO:0000313" key="4">
    <source>
        <dbReference type="Proteomes" id="UP000681340"/>
    </source>
</evidence>
<keyword evidence="4" id="KW-1185">Reference proteome</keyword>
<feature type="region of interest" description="Disordered" evidence="1">
    <location>
        <begin position="74"/>
        <end position="136"/>
    </location>
</feature>
<dbReference type="PROSITE" id="PS51352">
    <property type="entry name" value="THIOREDOXIN_2"/>
    <property type="match status" value="1"/>
</dbReference>
<evidence type="ECO:0000259" key="2">
    <source>
        <dbReference type="PROSITE" id="PS51352"/>
    </source>
</evidence>